<gene>
    <name evidence="1" type="ORF">M153_1815000880</name>
</gene>
<proteinExistence type="predicted"/>
<sequence length="281" mass="33263">MGKASDRSVIDSKIKSHNPNNYHWSEQDISEEFQSSFIKLLNENGFESKELKIKMLLVNRMNKLGLMFELSGIFTRDNQEIKLIDMDNYSDFEDKEIGEIFEKCKNTILQKYSEKQEVLQQTNLDQKKDPLKQFVKIIPSDKPTEIKMEKLLAEHDKINTRIYHSPKPLKTKSQFQFTFIGQLDEFFNYFCNPEYFKKISSTNDDKIIQLESVIISEMTKDSFNIKIDNEEVKVKIIIENSSNECKIKLEWEAENAERVKSFFRSFLFPKLVWTFSAQIIW</sequence>
<accession>A0A0R0LUM9</accession>
<dbReference type="Proteomes" id="UP000051530">
    <property type="component" value="Unassembled WGS sequence"/>
</dbReference>
<dbReference type="OrthoDB" id="2195936at2759"/>
<name>A0A0R0LUM9_9MICR</name>
<reference evidence="1 2" key="1">
    <citation type="submission" date="2015-07" db="EMBL/GenBank/DDBJ databases">
        <title>The genome of Pseudoloma neurophilia, a relevant intracellular parasite of the zebrafish.</title>
        <authorList>
            <person name="Ndikumana S."/>
            <person name="Pelin A."/>
            <person name="Sanders J."/>
            <person name="Corradi N."/>
        </authorList>
    </citation>
    <scope>NUCLEOTIDE SEQUENCE [LARGE SCALE GENOMIC DNA]</scope>
    <source>
        <strain evidence="1 2">MK1</strain>
    </source>
</reference>
<evidence type="ECO:0000313" key="1">
    <source>
        <dbReference type="EMBL" id="KRH92986.1"/>
    </source>
</evidence>
<comment type="caution">
    <text evidence="1">The sequence shown here is derived from an EMBL/GenBank/DDBJ whole genome shotgun (WGS) entry which is preliminary data.</text>
</comment>
<dbReference type="VEuPathDB" id="MicrosporidiaDB:M153_1815000880"/>
<protein>
    <submittedName>
        <fullName evidence="1">Uncharacterized protein</fullName>
    </submittedName>
</protein>
<evidence type="ECO:0000313" key="2">
    <source>
        <dbReference type="Proteomes" id="UP000051530"/>
    </source>
</evidence>
<dbReference type="EMBL" id="LGUB01000546">
    <property type="protein sequence ID" value="KRH92986.1"/>
    <property type="molecule type" value="Genomic_DNA"/>
</dbReference>
<dbReference type="AlphaFoldDB" id="A0A0R0LUM9"/>
<keyword evidence="2" id="KW-1185">Reference proteome</keyword>
<organism evidence="1 2">
    <name type="scientific">Pseudoloma neurophilia</name>
    <dbReference type="NCBI Taxonomy" id="146866"/>
    <lineage>
        <taxon>Eukaryota</taxon>
        <taxon>Fungi</taxon>
        <taxon>Fungi incertae sedis</taxon>
        <taxon>Microsporidia</taxon>
        <taxon>Pseudoloma</taxon>
    </lineage>
</organism>